<proteinExistence type="predicted"/>
<gene>
    <name evidence="2" type="ordered locus">PCC7424_0075</name>
</gene>
<accession>B7K859</accession>
<dbReference type="HOGENOM" id="CLU_076312_2_0_3"/>
<dbReference type="EMBL" id="CP001291">
    <property type="protein sequence ID" value="ACK68547.1"/>
    <property type="molecule type" value="Genomic_DNA"/>
</dbReference>
<organism evidence="2 3">
    <name type="scientific">Gloeothece citriformis (strain PCC 7424)</name>
    <name type="common">Cyanothece sp. (strain PCC 7424)</name>
    <dbReference type="NCBI Taxonomy" id="65393"/>
    <lineage>
        <taxon>Bacteria</taxon>
        <taxon>Bacillati</taxon>
        <taxon>Cyanobacteriota</taxon>
        <taxon>Cyanophyceae</taxon>
        <taxon>Oscillatoriophycideae</taxon>
        <taxon>Chroococcales</taxon>
        <taxon>Aphanothecaceae</taxon>
        <taxon>Gloeothece</taxon>
        <taxon>Gloeothece citriformis</taxon>
    </lineage>
</organism>
<sequence length="184" mass="21102">MTLTNIHLWTVEDYHRMIEAAILTTDDRVELLEGQIIEKSFQNAPHAATIQRASDYLRSLLSGRATIRVQLPITLPPNSEPEPDIALVRVDSRDYFEGHPRAKDIFLVIEIADTTLRVDPRKALIYARAKIPEYWILDLNNQQVYRYCNPAENNYQQETILVGDISVSLVIFPQVKIQVSSLFP</sequence>
<name>B7K859_GLOC7</name>
<dbReference type="SUPFAM" id="SSF52980">
    <property type="entry name" value="Restriction endonuclease-like"/>
    <property type="match status" value="1"/>
</dbReference>
<dbReference type="eggNOG" id="COG4636">
    <property type="taxonomic scope" value="Bacteria"/>
</dbReference>
<dbReference type="Gene3D" id="3.90.1570.10">
    <property type="entry name" value="tt1808, chain A"/>
    <property type="match status" value="1"/>
</dbReference>
<dbReference type="PANTHER" id="PTHR35400:SF1">
    <property type="entry name" value="SLR1083 PROTEIN"/>
    <property type="match status" value="1"/>
</dbReference>
<feature type="domain" description="Putative restriction endonuclease" evidence="1">
    <location>
        <begin position="11"/>
        <end position="179"/>
    </location>
</feature>
<protein>
    <recommendedName>
        <fullName evidence="1">Putative restriction endonuclease domain-containing protein</fullName>
    </recommendedName>
</protein>
<reference evidence="3" key="1">
    <citation type="journal article" date="2011" name="MBio">
        <title>Novel metabolic attributes of the genus Cyanothece, comprising a group of unicellular nitrogen-fixing Cyanobacteria.</title>
        <authorList>
            <person name="Bandyopadhyay A."/>
            <person name="Elvitigala T."/>
            <person name="Welsh E."/>
            <person name="Stockel J."/>
            <person name="Liberton M."/>
            <person name="Min H."/>
            <person name="Sherman L.A."/>
            <person name="Pakrasi H.B."/>
        </authorList>
    </citation>
    <scope>NUCLEOTIDE SEQUENCE [LARGE SCALE GENOMIC DNA]</scope>
    <source>
        <strain evidence="3">PCC 7424</strain>
    </source>
</reference>
<dbReference type="RefSeq" id="WP_012597498.1">
    <property type="nucleotide sequence ID" value="NC_011729.1"/>
</dbReference>
<dbReference type="InterPro" id="IPR012296">
    <property type="entry name" value="Nuclease_put_TT1808"/>
</dbReference>
<dbReference type="AlphaFoldDB" id="B7K859"/>
<dbReference type="InterPro" id="IPR008538">
    <property type="entry name" value="Uma2"/>
</dbReference>
<dbReference type="STRING" id="65393.PCC7424_0075"/>
<evidence type="ECO:0000313" key="3">
    <source>
        <dbReference type="Proteomes" id="UP000002384"/>
    </source>
</evidence>
<dbReference type="OrthoDB" id="509866at2"/>
<dbReference type="CDD" id="cd06260">
    <property type="entry name" value="DUF820-like"/>
    <property type="match status" value="1"/>
</dbReference>
<dbReference type="Pfam" id="PF05685">
    <property type="entry name" value="Uma2"/>
    <property type="match status" value="1"/>
</dbReference>
<dbReference type="PANTHER" id="PTHR35400">
    <property type="entry name" value="SLR1083 PROTEIN"/>
    <property type="match status" value="1"/>
</dbReference>
<keyword evidence="3" id="KW-1185">Reference proteome</keyword>
<dbReference type="Proteomes" id="UP000002384">
    <property type="component" value="Chromosome"/>
</dbReference>
<dbReference type="InterPro" id="IPR011335">
    <property type="entry name" value="Restrct_endonuc-II-like"/>
</dbReference>
<evidence type="ECO:0000313" key="2">
    <source>
        <dbReference type="EMBL" id="ACK68547.1"/>
    </source>
</evidence>
<dbReference type="KEGG" id="cyc:PCC7424_0075"/>
<evidence type="ECO:0000259" key="1">
    <source>
        <dbReference type="Pfam" id="PF05685"/>
    </source>
</evidence>